<organism evidence="4 5">
    <name type="scientific">Rhodotorula paludigena</name>
    <dbReference type="NCBI Taxonomy" id="86838"/>
    <lineage>
        <taxon>Eukaryota</taxon>
        <taxon>Fungi</taxon>
        <taxon>Dikarya</taxon>
        <taxon>Basidiomycota</taxon>
        <taxon>Pucciniomycotina</taxon>
        <taxon>Microbotryomycetes</taxon>
        <taxon>Sporidiobolales</taxon>
        <taxon>Sporidiobolaceae</taxon>
        <taxon>Rhodotorula</taxon>
    </lineage>
</organism>
<dbReference type="SUPFAM" id="SSF54695">
    <property type="entry name" value="POZ domain"/>
    <property type="match status" value="1"/>
</dbReference>
<feature type="domain" description="BTB" evidence="2">
    <location>
        <begin position="190"/>
        <end position="262"/>
    </location>
</feature>
<name>A0AAV5GEU8_9BASI</name>
<keyword evidence="5" id="KW-1185">Reference proteome</keyword>
<dbReference type="Gene3D" id="3.30.710.10">
    <property type="entry name" value="Potassium Channel Kv1.1, Chain A"/>
    <property type="match status" value="1"/>
</dbReference>
<evidence type="ECO:0000259" key="3">
    <source>
        <dbReference type="PROSITE" id="PS50245"/>
    </source>
</evidence>
<dbReference type="SUPFAM" id="SSF74924">
    <property type="entry name" value="Cap-Gly domain"/>
    <property type="match status" value="1"/>
</dbReference>
<accession>A0AAV5GEU8</accession>
<reference evidence="4 5" key="1">
    <citation type="submission" date="2021-12" db="EMBL/GenBank/DDBJ databases">
        <title>High titer production of polyol ester of fatty acids by Rhodotorula paludigena BS15 towards product separation-free biomass refinery.</title>
        <authorList>
            <person name="Mano J."/>
            <person name="Ono H."/>
            <person name="Tanaka T."/>
            <person name="Naito K."/>
            <person name="Sushida H."/>
            <person name="Ike M."/>
            <person name="Tokuyasu K."/>
            <person name="Kitaoka M."/>
        </authorList>
    </citation>
    <scope>NUCLEOTIDE SEQUENCE [LARGE SCALE GENOMIC DNA]</scope>
    <source>
        <strain evidence="4 5">BS15</strain>
    </source>
</reference>
<dbReference type="Gene3D" id="2.30.30.190">
    <property type="entry name" value="CAP Gly-rich-like domain"/>
    <property type="match status" value="1"/>
</dbReference>
<dbReference type="InterPro" id="IPR036859">
    <property type="entry name" value="CAP-Gly_dom_sf"/>
</dbReference>
<gene>
    <name evidence="4" type="ORF">Rhopal_002008-T1</name>
</gene>
<dbReference type="PANTHER" id="PTHR22427:SF7">
    <property type="entry name" value="GH15728P"/>
    <property type="match status" value="1"/>
</dbReference>
<evidence type="ECO:0000313" key="4">
    <source>
        <dbReference type="EMBL" id="GJN89034.1"/>
    </source>
</evidence>
<dbReference type="InterPro" id="IPR011333">
    <property type="entry name" value="SKP1/BTB/POZ_sf"/>
</dbReference>
<dbReference type="InterPro" id="IPR000210">
    <property type="entry name" value="BTB/POZ_dom"/>
</dbReference>
<proteinExistence type="predicted"/>
<comment type="caution">
    <text evidence="4">The sequence shown here is derived from an EMBL/GenBank/DDBJ whole genome shotgun (WGS) entry which is preliminary data.</text>
</comment>
<evidence type="ECO:0008006" key="6">
    <source>
        <dbReference type="Google" id="ProtNLM"/>
    </source>
</evidence>
<feature type="domain" description="CAP-Gly" evidence="3">
    <location>
        <begin position="538"/>
        <end position="590"/>
    </location>
</feature>
<evidence type="ECO:0000313" key="5">
    <source>
        <dbReference type="Proteomes" id="UP001342314"/>
    </source>
</evidence>
<dbReference type="SMART" id="SM00225">
    <property type="entry name" value="BTB"/>
    <property type="match status" value="1"/>
</dbReference>
<dbReference type="PROSITE" id="PS50245">
    <property type="entry name" value="CAP_GLY_2"/>
    <property type="match status" value="1"/>
</dbReference>
<evidence type="ECO:0000256" key="1">
    <source>
        <dbReference type="SAM" id="MobiDB-lite"/>
    </source>
</evidence>
<protein>
    <recommendedName>
        <fullName evidence="6">BTB domain-containing protein</fullName>
    </recommendedName>
</protein>
<dbReference type="EMBL" id="BQKY01000004">
    <property type="protein sequence ID" value="GJN89034.1"/>
    <property type="molecule type" value="Genomic_DNA"/>
</dbReference>
<evidence type="ECO:0000259" key="2">
    <source>
        <dbReference type="PROSITE" id="PS50097"/>
    </source>
</evidence>
<dbReference type="Pfam" id="PF00651">
    <property type="entry name" value="BTB"/>
    <property type="match status" value="1"/>
</dbReference>
<dbReference type="InterPro" id="IPR000938">
    <property type="entry name" value="CAP-Gly_domain"/>
</dbReference>
<sequence length="615" mass="67000">MLRSASEAQWLRDLGSLLRDAKGRFADVCWEDEGSGRVVYAHKALVYARATGSFQQRYLGVPHSLSEADLSQYGPSTTSLRTFTPSSVLRRDSAQSAASEFESTARLWTPDSARNGSTEDPVRKPRSLGHTDVGVFETALEYLYTASGDTEAFATVLDGFQDATDDDDKSTGVQRLRQDLLYCWRSKLYSDISIALDDSSSEPFAAHRAVLVSRSPYFSSLLLGEFRDSSTHTVTLPSPPFTAASLTFILGYIYSGTLDFSPRKFDLATTFEIWRGAAFLAMDGLQSDIEDRILDMLTPQRAARILDFAHSPDVSSQRLIAAAAPLVAEHFHEAWCATPHVGNLPYEAQKALVRRVCDAVSPAKLAHIATRLSKARRRLGPERAPWAEHVRSMLDAVEETLVRVLGRDLPGVVASDGFVDLINGVGFSRDSRDVLEWLLSLVVKGLTEASAPRAYQALVGSVLLREAQVLVDDARAGVLGYIKRKWLSIRDAGGFSGIDGWCLQELADGTSLLAGIPCIVTVQCERAMRIKARVRYIGRIEGDEGQWVGVEALESAIPAEAQGLDWNDGLKGGVSYFKLSSAGPAGADMSASPAATSRAASPSLRPPSRRIMYVL</sequence>
<dbReference type="PROSITE" id="PS50097">
    <property type="entry name" value="BTB"/>
    <property type="match status" value="1"/>
</dbReference>
<feature type="region of interest" description="Disordered" evidence="1">
    <location>
        <begin position="108"/>
        <end position="128"/>
    </location>
</feature>
<dbReference type="PANTHER" id="PTHR22427">
    <property type="entry name" value="GH15728P"/>
    <property type="match status" value="1"/>
</dbReference>
<dbReference type="Proteomes" id="UP001342314">
    <property type="component" value="Unassembled WGS sequence"/>
</dbReference>
<dbReference type="Pfam" id="PF01302">
    <property type="entry name" value="CAP_GLY"/>
    <property type="match status" value="1"/>
</dbReference>
<dbReference type="AlphaFoldDB" id="A0AAV5GEU8"/>